<evidence type="ECO:0000256" key="2">
    <source>
        <dbReference type="SAM" id="Phobius"/>
    </source>
</evidence>
<feature type="transmembrane region" description="Helical" evidence="2">
    <location>
        <begin position="16"/>
        <end position="35"/>
    </location>
</feature>
<keyword evidence="2" id="KW-1133">Transmembrane helix</keyword>
<proteinExistence type="predicted"/>
<reference evidence="3 4" key="1">
    <citation type="submission" date="2018-06" db="EMBL/GenBank/DDBJ databases">
        <authorList>
            <consortium name="Pathogen Informatics"/>
            <person name="Doyle S."/>
        </authorList>
    </citation>
    <scope>NUCLEOTIDE SEQUENCE [LARGE SCALE GENOMIC DNA]</scope>
    <source>
        <strain evidence="3 4">NCTC1934</strain>
    </source>
</reference>
<dbReference type="EMBL" id="UGRY01000006">
    <property type="protein sequence ID" value="SUD48966.1"/>
    <property type="molecule type" value="Genomic_DNA"/>
</dbReference>
<evidence type="ECO:0000256" key="1">
    <source>
        <dbReference type="SAM" id="MobiDB-lite"/>
    </source>
</evidence>
<keyword evidence="2" id="KW-0812">Transmembrane</keyword>
<keyword evidence="2" id="KW-0472">Membrane</keyword>
<name>A0A379JKT8_9NOCA</name>
<dbReference type="Proteomes" id="UP000255467">
    <property type="component" value="Unassembled WGS sequence"/>
</dbReference>
<gene>
    <name evidence="3" type="ORF">NCTC1934_06314</name>
</gene>
<evidence type="ECO:0000313" key="3">
    <source>
        <dbReference type="EMBL" id="SUD48966.1"/>
    </source>
</evidence>
<protein>
    <submittedName>
        <fullName evidence="3">Uncharacterized protein</fullName>
    </submittedName>
</protein>
<evidence type="ECO:0000313" key="4">
    <source>
        <dbReference type="Proteomes" id="UP000255467"/>
    </source>
</evidence>
<dbReference type="AlphaFoldDB" id="A0A379JKT8"/>
<feature type="region of interest" description="Disordered" evidence="1">
    <location>
        <begin position="127"/>
        <end position="181"/>
    </location>
</feature>
<organism evidence="3 4">
    <name type="scientific">Nocardia otitidiscaviarum</name>
    <dbReference type="NCBI Taxonomy" id="1823"/>
    <lineage>
        <taxon>Bacteria</taxon>
        <taxon>Bacillati</taxon>
        <taxon>Actinomycetota</taxon>
        <taxon>Actinomycetes</taxon>
        <taxon>Mycobacteriales</taxon>
        <taxon>Nocardiaceae</taxon>
        <taxon>Nocardia</taxon>
    </lineage>
</organism>
<accession>A0A379JKT8</accession>
<keyword evidence="4" id="KW-1185">Reference proteome</keyword>
<sequence>MPVPVPTVLRVPTVPVPSVLVTCTALATFVIRIGFAMRTGSTVLHPSTSGVASGSREIAVFRRKHGPSRCLTDPRVSRVRREFATTRSGSEPIPRGSEFGCGPVWFVDIDANSGQGHGLVDAPDGVLELRVPTPGHDQQVGGGRTVGPPPPVLPHHAFDGDPHTRPSGSDRQQRRDRHPPA</sequence>